<proteinExistence type="predicted"/>
<dbReference type="InterPro" id="IPR058600">
    <property type="entry name" value="YhjD-like"/>
</dbReference>
<accession>A0ABU0DTD8</accession>
<comment type="caution">
    <text evidence="1">The sequence shown here is derived from an EMBL/GenBank/DDBJ whole genome shotgun (WGS) entry which is preliminary data.</text>
</comment>
<protein>
    <submittedName>
        <fullName evidence="1">Uncharacterized protein</fullName>
    </submittedName>
</protein>
<dbReference type="Pfam" id="PF26325">
    <property type="entry name" value="YhjD"/>
    <property type="match status" value="1"/>
</dbReference>
<evidence type="ECO:0000313" key="1">
    <source>
        <dbReference type="EMBL" id="MDQ0351724.1"/>
    </source>
</evidence>
<dbReference type="Proteomes" id="UP001236723">
    <property type="component" value="Unassembled WGS sequence"/>
</dbReference>
<name>A0ABU0DTD8_9BACI</name>
<reference evidence="1 2" key="1">
    <citation type="submission" date="2023-07" db="EMBL/GenBank/DDBJ databases">
        <title>Genomic Encyclopedia of Type Strains, Phase IV (KMG-IV): sequencing the most valuable type-strain genomes for metagenomic binning, comparative biology and taxonomic classification.</title>
        <authorList>
            <person name="Goeker M."/>
        </authorList>
    </citation>
    <scope>NUCLEOTIDE SEQUENCE [LARGE SCALE GENOMIC DNA]</scope>
    <source>
        <strain evidence="1 2">DSM 15448</strain>
    </source>
</reference>
<organism evidence="1 2">
    <name type="scientific">Alkalibacillus filiformis</name>
    <dbReference type="NCBI Taxonomy" id="200990"/>
    <lineage>
        <taxon>Bacteria</taxon>
        <taxon>Bacillati</taxon>
        <taxon>Bacillota</taxon>
        <taxon>Bacilli</taxon>
        <taxon>Bacillales</taxon>
        <taxon>Bacillaceae</taxon>
        <taxon>Alkalibacillus</taxon>
    </lineage>
</organism>
<keyword evidence="2" id="KW-1185">Reference proteome</keyword>
<dbReference type="EMBL" id="JAUSUP010000003">
    <property type="protein sequence ID" value="MDQ0351724.1"/>
    <property type="molecule type" value="Genomic_DNA"/>
</dbReference>
<gene>
    <name evidence="1" type="ORF">J2R98_001541</name>
</gene>
<sequence length="161" mass="19123">MTHQLQLVFDIFSFLSYNNRTDVRLTYDGGIIMPYLSDEEGQMASRFLFLSMAIVVLEQDIKTVENGSFKIKEPYLELLRRMIHQARTERRGLRKTMDQKKMDVVFIQKNDTFSTYLFLARGYEEERRYFNPAIRKKVEHILNELMYDITTETTKPAPDFA</sequence>
<evidence type="ECO:0000313" key="2">
    <source>
        <dbReference type="Proteomes" id="UP001236723"/>
    </source>
</evidence>